<feature type="coiled-coil region" evidence="1">
    <location>
        <begin position="739"/>
        <end position="798"/>
    </location>
</feature>
<dbReference type="GO" id="GO:0003677">
    <property type="term" value="F:DNA binding"/>
    <property type="evidence" value="ECO:0007669"/>
    <property type="project" value="InterPro"/>
</dbReference>
<dbReference type="AlphaFoldDB" id="A0A6C0CSB6"/>
<dbReference type="GO" id="GO:0016787">
    <property type="term" value="F:hydrolase activity"/>
    <property type="evidence" value="ECO:0007669"/>
    <property type="project" value="InterPro"/>
</dbReference>
<accession>A0A6C0CSB6</accession>
<dbReference type="InterPro" id="IPR006935">
    <property type="entry name" value="Helicase/UvrB_N"/>
</dbReference>
<keyword evidence="1" id="KW-0175">Coiled coil</keyword>
<evidence type="ECO:0000313" key="3">
    <source>
        <dbReference type="EMBL" id="QHT07173.1"/>
    </source>
</evidence>
<dbReference type="Gene3D" id="3.40.50.300">
    <property type="entry name" value="P-loop containing nucleotide triphosphate hydrolases"/>
    <property type="match status" value="2"/>
</dbReference>
<dbReference type="CDD" id="cd18785">
    <property type="entry name" value="SF2_C"/>
    <property type="match status" value="1"/>
</dbReference>
<dbReference type="Pfam" id="PF04851">
    <property type="entry name" value="ResIII"/>
    <property type="match status" value="1"/>
</dbReference>
<dbReference type="PROSITE" id="PS51192">
    <property type="entry name" value="HELICASE_ATP_BIND_1"/>
    <property type="match status" value="1"/>
</dbReference>
<proteinExistence type="predicted"/>
<dbReference type="GO" id="GO:0005524">
    <property type="term" value="F:ATP binding"/>
    <property type="evidence" value="ECO:0007669"/>
    <property type="project" value="InterPro"/>
</dbReference>
<evidence type="ECO:0000259" key="2">
    <source>
        <dbReference type="PROSITE" id="PS51192"/>
    </source>
</evidence>
<dbReference type="InterPro" id="IPR027417">
    <property type="entry name" value="P-loop_NTPase"/>
</dbReference>
<sequence length="865" mass="101537">MSKTRASCIREVENWSSYENTHRLDHASFNPTRVQKNLEIWAPKMATLMKNIEQLDHDDMKRDGHLYKHLIFSDLKTNGGAKSIASALLSNGYSLIYDASLSLKSNLPQNKKNFVLLTSTKIYKKAIGVRFRRKVLDLFNSRPDNVYGQDVRFLILDSGFKEGIDVFDIRYIHILETPITDADQKQIIGRGTRFCGQKGLKFDSKQGWPLFVYKYRSTVPDSLKEIYEADTLYQLFLRNSNLNPALLNFGKELDEKIIQASVDLRLNAPIHAVQNDFKEIYDKALRNYPSPMAISPVEEEITIKYGVKMEKHGPVNCKNGCKGNVLAMPVPFMLIVWYMSKKATFINDKRPKSFLCQKIIQDPEYCKRLSSAWHRPDIYILKNEKRIYERLKDLPNRGPFKIQKEEMLRYVRIRLEAIQLPPEPPMREMSYEQLQDYISKRFKKFKWETPKIENLCVESAADPNKKTELIFTPTQDFVRHYFQPASIYKGLLLWQSVGTGKTCSAIATATTSFEKEGYTILWVTRHTLRSDLWKNVFQQICSIALRENMPADFSLSKALQNPLKYLSDRWMMPLTYKQFSNMLLKRNQFYKEMVKRNGEKDPLKKTILIIDEAHKLLSDDLLPQERPDFKILQKEIHNSYQVSGKDSVRVLLMSATPYTNDPMNFIKILNLLRKSNFFPETFAEFQKDFLTKEGVFKDPYLFVNQVSGYVSYLNREKDMRQFAVPIVKTIEVSMSESPLPEVKEKLDKVQEIYKQTQKDLEHYKEVKKRGKEKLRKEKVLLEERCKEIEDRKEKRECKEAIPQKIEQYKNFLFKEANKAIEENEEKMKQNKPLIVTIQKKFKELKENDLSQERILTEKCFKQKLA</sequence>
<reference evidence="3" key="1">
    <citation type="journal article" date="2020" name="Nature">
        <title>Giant virus diversity and host interactions through global metagenomics.</title>
        <authorList>
            <person name="Schulz F."/>
            <person name="Roux S."/>
            <person name="Paez-Espino D."/>
            <person name="Jungbluth S."/>
            <person name="Walsh D.A."/>
            <person name="Denef V.J."/>
            <person name="McMahon K.D."/>
            <person name="Konstantinidis K.T."/>
            <person name="Eloe-Fadrosh E.A."/>
            <person name="Kyrpides N.C."/>
            <person name="Woyke T."/>
        </authorList>
    </citation>
    <scope>NUCLEOTIDE SEQUENCE</scope>
    <source>
        <strain evidence="3">GVMAG-M-3300021962-46</strain>
    </source>
</reference>
<name>A0A6C0CSB6_9ZZZZ</name>
<evidence type="ECO:0000256" key="1">
    <source>
        <dbReference type="SAM" id="Coils"/>
    </source>
</evidence>
<dbReference type="EMBL" id="MN739480">
    <property type="protein sequence ID" value="QHT07173.1"/>
    <property type="molecule type" value="Genomic_DNA"/>
</dbReference>
<dbReference type="SUPFAM" id="SSF52540">
    <property type="entry name" value="P-loop containing nucleoside triphosphate hydrolases"/>
    <property type="match status" value="1"/>
</dbReference>
<dbReference type="InterPro" id="IPR014001">
    <property type="entry name" value="Helicase_ATP-bd"/>
</dbReference>
<organism evidence="3">
    <name type="scientific">viral metagenome</name>
    <dbReference type="NCBI Taxonomy" id="1070528"/>
    <lineage>
        <taxon>unclassified sequences</taxon>
        <taxon>metagenomes</taxon>
        <taxon>organismal metagenomes</taxon>
    </lineage>
</organism>
<feature type="domain" description="Helicase ATP-binding" evidence="2">
    <location>
        <begin position="482"/>
        <end position="675"/>
    </location>
</feature>
<protein>
    <recommendedName>
        <fullName evidence="2">Helicase ATP-binding domain-containing protein</fullName>
    </recommendedName>
</protein>